<keyword evidence="2" id="KW-1185">Reference proteome</keyword>
<name>A0ABD2JA17_9BILA</name>
<sequence length="150" mass="15996">MCGVCTEPLLRGDLVTELPCNKNVQNSGRTVENDASSSLAQLSVEWALKLDKRDKTLAAPLAQQLRSNTWDKMTAPSSVVWRSGAQKNDGTMEMNGTVGNGTGTAAELEGQNNAALWKLTIFENLRSLSPTVSPVCRPSFDLVKGSGATA</sequence>
<dbReference type="Proteomes" id="UP001620626">
    <property type="component" value="Unassembled WGS sequence"/>
</dbReference>
<proteinExistence type="predicted"/>
<organism evidence="1 2">
    <name type="scientific">Heterodera trifolii</name>
    <dbReference type="NCBI Taxonomy" id="157864"/>
    <lineage>
        <taxon>Eukaryota</taxon>
        <taxon>Metazoa</taxon>
        <taxon>Ecdysozoa</taxon>
        <taxon>Nematoda</taxon>
        <taxon>Chromadorea</taxon>
        <taxon>Rhabditida</taxon>
        <taxon>Tylenchina</taxon>
        <taxon>Tylenchomorpha</taxon>
        <taxon>Tylenchoidea</taxon>
        <taxon>Heteroderidae</taxon>
        <taxon>Heteroderinae</taxon>
        <taxon>Heterodera</taxon>
    </lineage>
</organism>
<evidence type="ECO:0000313" key="1">
    <source>
        <dbReference type="EMBL" id="KAL3087466.1"/>
    </source>
</evidence>
<gene>
    <name evidence="1" type="ORF">niasHT_023714</name>
</gene>
<evidence type="ECO:0000313" key="2">
    <source>
        <dbReference type="Proteomes" id="UP001620626"/>
    </source>
</evidence>
<protein>
    <submittedName>
        <fullName evidence="1">Uncharacterized protein</fullName>
    </submittedName>
</protein>
<reference evidence="1 2" key="1">
    <citation type="submission" date="2024-10" db="EMBL/GenBank/DDBJ databases">
        <authorList>
            <person name="Kim D."/>
        </authorList>
    </citation>
    <scope>NUCLEOTIDE SEQUENCE [LARGE SCALE GENOMIC DNA]</scope>
    <source>
        <strain evidence="1">BH-2024</strain>
    </source>
</reference>
<accession>A0ABD2JA17</accession>
<dbReference type="EMBL" id="JBICBT010001021">
    <property type="protein sequence ID" value="KAL3087466.1"/>
    <property type="molecule type" value="Genomic_DNA"/>
</dbReference>
<dbReference type="AlphaFoldDB" id="A0ABD2JA17"/>
<comment type="caution">
    <text evidence="1">The sequence shown here is derived from an EMBL/GenBank/DDBJ whole genome shotgun (WGS) entry which is preliminary data.</text>
</comment>